<accession>A0ABU5DJ50</accession>
<sequence length="85" mass="9273">MNSIERLQDLIHDQFDVEKSKIDPDAPFATYDIDSLTLAELIFTIEDDFHVNVPDSAATSVSTLRGLAQLLDELLSSTPAAPQAA</sequence>
<dbReference type="SMART" id="SM00823">
    <property type="entry name" value="PKS_PP"/>
    <property type="match status" value="1"/>
</dbReference>
<dbReference type="RefSeq" id="WP_320423710.1">
    <property type="nucleotide sequence ID" value="NZ_JAXCLA010000004.1"/>
</dbReference>
<dbReference type="Proteomes" id="UP001285263">
    <property type="component" value="Unassembled WGS sequence"/>
</dbReference>
<proteinExistence type="predicted"/>
<comment type="caution">
    <text evidence="4">The sequence shown here is derived from an EMBL/GenBank/DDBJ whole genome shotgun (WGS) entry which is preliminary data.</text>
</comment>
<reference evidence="4 5" key="1">
    <citation type="submission" date="2023-11" db="EMBL/GenBank/DDBJ databases">
        <title>Paucibacter sp. nov., isolated from fresh soil in Korea.</title>
        <authorList>
            <person name="Le N.T.T."/>
        </authorList>
    </citation>
    <scope>NUCLEOTIDE SEQUENCE [LARGE SCALE GENOMIC DNA]</scope>
    <source>
        <strain evidence="4 5">R3-3</strain>
    </source>
</reference>
<evidence type="ECO:0000256" key="2">
    <source>
        <dbReference type="ARBA" id="ARBA00022553"/>
    </source>
</evidence>
<evidence type="ECO:0000256" key="1">
    <source>
        <dbReference type="ARBA" id="ARBA00022450"/>
    </source>
</evidence>
<dbReference type="InterPro" id="IPR036736">
    <property type="entry name" value="ACP-like_sf"/>
</dbReference>
<keyword evidence="2" id="KW-0597">Phosphoprotein</keyword>
<organism evidence="4 5">
    <name type="scientific">Roseateles agri</name>
    <dbReference type="NCBI Taxonomy" id="3098619"/>
    <lineage>
        <taxon>Bacteria</taxon>
        <taxon>Pseudomonadati</taxon>
        <taxon>Pseudomonadota</taxon>
        <taxon>Betaproteobacteria</taxon>
        <taxon>Burkholderiales</taxon>
        <taxon>Sphaerotilaceae</taxon>
        <taxon>Roseateles</taxon>
    </lineage>
</organism>
<keyword evidence="1" id="KW-0596">Phosphopantetheine</keyword>
<dbReference type="EMBL" id="JAXCLA010000004">
    <property type="protein sequence ID" value="MDY0745816.1"/>
    <property type="molecule type" value="Genomic_DNA"/>
</dbReference>
<evidence type="ECO:0000259" key="3">
    <source>
        <dbReference type="PROSITE" id="PS50075"/>
    </source>
</evidence>
<dbReference type="InterPro" id="IPR009081">
    <property type="entry name" value="PP-bd_ACP"/>
</dbReference>
<evidence type="ECO:0000313" key="5">
    <source>
        <dbReference type="Proteomes" id="UP001285263"/>
    </source>
</evidence>
<protein>
    <submittedName>
        <fullName evidence="4">Phosphopantetheine-binding protein</fullName>
    </submittedName>
</protein>
<gene>
    <name evidence="4" type="ORF">SNE35_14950</name>
</gene>
<name>A0ABU5DJ50_9BURK</name>
<feature type="domain" description="Carrier" evidence="3">
    <location>
        <begin position="1"/>
        <end position="75"/>
    </location>
</feature>
<dbReference type="InterPro" id="IPR020806">
    <property type="entry name" value="PKS_PP-bd"/>
</dbReference>
<dbReference type="SUPFAM" id="SSF47336">
    <property type="entry name" value="ACP-like"/>
    <property type="match status" value="1"/>
</dbReference>
<dbReference type="Pfam" id="PF00550">
    <property type="entry name" value="PP-binding"/>
    <property type="match status" value="1"/>
</dbReference>
<evidence type="ECO:0000313" key="4">
    <source>
        <dbReference type="EMBL" id="MDY0745816.1"/>
    </source>
</evidence>
<keyword evidence="5" id="KW-1185">Reference proteome</keyword>
<dbReference type="Gene3D" id="1.10.1200.10">
    <property type="entry name" value="ACP-like"/>
    <property type="match status" value="1"/>
</dbReference>
<dbReference type="PROSITE" id="PS50075">
    <property type="entry name" value="CARRIER"/>
    <property type="match status" value="1"/>
</dbReference>